<evidence type="ECO:0000313" key="2">
    <source>
        <dbReference type="Proteomes" id="UP000006844"/>
    </source>
</evidence>
<gene>
    <name evidence="1" type="ordered locus">AciPR4_1155</name>
</gene>
<name>E8UXN9_TERSS</name>
<accession>E8UXN9</accession>
<protein>
    <submittedName>
        <fullName evidence="1">Uncharacterized protein</fullName>
    </submittedName>
</protein>
<sequence>MATITTIDVFQSNRVIHVFGTVWGKSRAPFFRGFMRKNGVARSAQTRFVRKQQQIPPLRYGMTNKYSKKTNPLRYF</sequence>
<dbReference type="AlphaFoldDB" id="E8UXN9"/>
<dbReference type="EMBL" id="CP002467">
    <property type="protein sequence ID" value="ADV81983.1"/>
    <property type="molecule type" value="Genomic_DNA"/>
</dbReference>
<keyword evidence="2" id="KW-1185">Reference proteome</keyword>
<proteinExistence type="predicted"/>
<dbReference type="KEGG" id="tsa:AciPR4_1155"/>
<reference evidence="1 2" key="1">
    <citation type="journal article" date="2012" name="Stand. Genomic Sci.">
        <title>Complete genome sequence of Terriglobus saanensis type strain SP1PR4(T), an Acidobacteria from tundra soil.</title>
        <authorList>
            <person name="Rawat S.R."/>
            <person name="Mannisto M.K."/>
            <person name="Starovoytov V."/>
            <person name="Goodwin L."/>
            <person name="Nolan M."/>
            <person name="Hauser L."/>
            <person name="Land M."/>
            <person name="Davenport K.W."/>
            <person name="Woyke T."/>
            <person name="Haggblom M.M."/>
        </authorList>
    </citation>
    <scope>NUCLEOTIDE SEQUENCE</scope>
    <source>
        <strain evidence="2">ATCC BAA-1853 / DSM 23119 / SP1PR4</strain>
    </source>
</reference>
<organism evidence="1 2">
    <name type="scientific">Terriglobus saanensis (strain ATCC BAA-1853 / DSM 23119 / SP1PR4)</name>
    <dbReference type="NCBI Taxonomy" id="401053"/>
    <lineage>
        <taxon>Bacteria</taxon>
        <taxon>Pseudomonadati</taxon>
        <taxon>Acidobacteriota</taxon>
        <taxon>Terriglobia</taxon>
        <taxon>Terriglobales</taxon>
        <taxon>Acidobacteriaceae</taxon>
        <taxon>Terriglobus</taxon>
    </lineage>
</organism>
<evidence type="ECO:0000313" key="1">
    <source>
        <dbReference type="EMBL" id="ADV81983.1"/>
    </source>
</evidence>
<dbReference type="Proteomes" id="UP000006844">
    <property type="component" value="Chromosome"/>
</dbReference>
<dbReference type="HOGENOM" id="CLU_2653264_0_0_0"/>